<protein>
    <recommendedName>
        <fullName evidence="4">VWFA domain-containing protein</fullName>
    </recommendedName>
</protein>
<sequence length="379" mass="38725">MKFAQVVILSAIALVSACGTNTDANRYTTAATVGETGQGSADEGQSTTAAGSSEDTGDGDGDGDGGPLLDVFGGSADGNESSGEEGCEKVDFLFVIDNSGSMTEEQMALVTSFPGFISTISDTLMAQDYHLMVTDTDAASVGSSSVGIFNGDVTCEPHPTCCQGACNGIGGVVIQPPPAECNGEPCENFPLPTGCDVEIGAGKNKGQEGESCGIDGGLRYMLDSQQDLEGTFGCAALVGAGGDGLERPMDAMMEAISSQSDPGGCNEGFLRDDAVLVVVVISDEDDVDQSMGDPASWKQFLVDHKGGNEEAIVVLGLLADGGVMGGQCEPDDDAPALRSFAESFTHGQVESVCAPDYAPFFDAAVAEIDTACDEFTPVE</sequence>
<feature type="compositionally biased region" description="Polar residues" evidence="1">
    <location>
        <begin position="43"/>
        <end position="54"/>
    </location>
</feature>
<comment type="caution">
    <text evidence="2">The sequence shown here is derived from an EMBL/GenBank/DDBJ whole genome shotgun (WGS) entry which is preliminary data.</text>
</comment>
<evidence type="ECO:0000313" key="3">
    <source>
        <dbReference type="Proteomes" id="UP000237968"/>
    </source>
</evidence>
<reference evidence="2 3" key="1">
    <citation type="submission" date="2018-03" db="EMBL/GenBank/DDBJ databases">
        <title>Draft Genome Sequences of the Obligatory Marine Myxobacteria Enhygromyxa salina SWB005.</title>
        <authorList>
            <person name="Poehlein A."/>
            <person name="Moghaddam J.A."/>
            <person name="Harms H."/>
            <person name="Alanjari M."/>
            <person name="Koenig G.M."/>
            <person name="Daniel R."/>
            <person name="Schaeberle T.F."/>
        </authorList>
    </citation>
    <scope>NUCLEOTIDE SEQUENCE [LARGE SCALE GENOMIC DNA]</scope>
    <source>
        <strain evidence="2 3">SWB005</strain>
    </source>
</reference>
<dbReference type="AlphaFoldDB" id="A0A2S9YGY9"/>
<dbReference type="OrthoDB" id="5479759at2"/>
<dbReference type="PROSITE" id="PS51257">
    <property type="entry name" value="PROKAR_LIPOPROTEIN"/>
    <property type="match status" value="1"/>
</dbReference>
<proteinExistence type="predicted"/>
<feature type="region of interest" description="Disordered" evidence="1">
    <location>
        <begin position="34"/>
        <end position="85"/>
    </location>
</feature>
<keyword evidence="3" id="KW-1185">Reference proteome</keyword>
<evidence type="ECO:0000313" key="2">
    <source>
        <dbReference type="EMBL" id="PRQ04302.1"/>
    </source>
</evidence>
<name>A0A2S9YGY9_9BACT</name>
<organism evidence="2 3">
    <name type="scientific">Enhygromyxa salina</name>
    <dbReference type="NCBI Taxonomy" id="215803"/>
    <lineage>
        <taxon>Bacteria</taxon>
        <taxon>Pseudomonadati</taxon>
        <taxon>Myxococcota</taxon>
        <taxon>Polyangia</taxon>
        <taxon>Nannocystales</taxon>
        <taxon>Nannocystaceae</taxon>
        <taxon>Enhygromyxa</taxon>
    </lineage>
</organism>
<accession>A0A2S9YGY9</accession>
<evidence type="ECO:0000256" key="1">
    <source>
        <dbReference type="SAM" id="MobiDB-lite"/>
    </source>
</evidence>
<gene>
    <name evidence="2" type="ORF">ENSA5_08680</name>
</gene>
<dbReference type="RefSeq" id="WP_106390309.1">
    <property type="nucleotide sequence ID" value="NZ_PVNK01000046.1"/>
</dbReference>
<dbReference type="Proteomes" id="UP000237968">
    <property type="component" value="Unassembled WGS sequence"/>
</dbReference>
<evidence type="ECO:0008006" key="4">
    <source>
        <dbReference type="Google" id="ProtNLM"/>
    </source>
</evidence>
<dbReference type="EMBL" id="PVNK01000046">
    <property type="protein sequence ID" value="PRQ04302.1"/>
    <property type="molecule type" value="Genomic_DNA"/>
</dbReference>